<proteinExistence type="predicted"/>
<evidence type="ECO:0000256" key="1">
    <source>
        <dbReference type="ARBA" id="ARBA00022729"/>
    </source>
</evidence>
<dbReference type="EMBL" id="JBHMCE010000016">
    <property type="protein sequence ID" value="MFB9533060.1"/>
    <property type="molecule type" value="Genomic_DNA"/>
</dbReference>
<accession>A0ABV5QC38</accession>
<keyword evidence="4" id="KW-0378">Hydrolase</keyword>
<dbReference type="InterPro" id="IPR016047">
    <property type="entry name" value="M23ase_b-sheet_dom"/>
</dbReference>
<keyword evidence="1" id="KW-0732">Signal</keyword>
<gene>
    <name evidence="4" type="ORF">ACFFRN_41205</name>
</gene>
<feature type="domain" description="M23ase beta-sheet core" evidence="3">
    <location>
        <begin position="86"/>
        <end position="179"/>
    </location>
</feature>
<feature type="region of interest" description="Disordered" evidence="2">
    <location>
        <begin position="1"/>
        <end position="25"/>
    </location>
</feature>
<dbReference type="InterPro" id="IPR050570">
    <property type="entry name" value="Cell_wall_metabolism_enzyme"/>
</dbReference>
<feature type="compositionally biased region" description="Polar residues" evidence="2">
    <location>
        <begin position="209"/>
        <end position="224"/>
    </location>
</feature>
<evidence type="ECO:0000313" key="4">
    <source>
        <dbReference type="EMBL" id="MFB9533060.1"/>
    </source>
</evidence>
<dbReference type="Gene3D" id="2.70.70.10">
    <property type="entry name" value="Glucose Permease (Domain IIA)"/>
    <property type="match status" value="1"/>
</dbReference>
<organism evidence="4 5">
    <name type="scientific">Nonomuraea roseola</name>
    <dbReference type="NCBI Taxonomy" id="46179"/>
    <lineage>
        <taxon>Bacteria</taxon>
        <taxon>Bacillati</taxon>
        <taxon>Actinomycetota</taxon>
        <taxon>Actinomycetes</taxon>
        <taxon>Streptosporangiales</taxon>
        <taxon>Streptosporangiaceae</taxon>
        <taxon>Nonomuraea</taxon>
    </lineage>
</organism>
<keyword evidence="5" id="KW-1185">Reference proteome</keyword>
<protein>
    <submittedName>
        <fullName evidence="4">M23 family metallopeptidase</fullName>
        <ecNumber evidence="4">3.4.24.-</ecNumber>
    </submittedName>
</protein>
<dbReference type="GO" id="GO:0016787">
    <property type="term" value="F:hydrolase activity"/>
    <property type="evidence" value="ECO:0007669"/>
    <property type="project" value="UniProtKB-KW"/>
</dbReference>
<reference evidence="4 5" key="1">
    <citation type="submission" date="2024-09" db="EMBL/GenBank/DDBJ databases">
        <authorList>
            <person name="Sun Q."/>
            <person name="Mori K."/>
        </authorList>
    </citation>
    <scope>NUCLEOTIDE SEQUENCE [LARGE SCALE GENOMIC DNA]</scope>
    <source>
        <strain evidence="4 5">JCM 3323</strain>
    </source>
</reference>
<dbReference type="CDD" id="cd12797">
    <property type="entry name" value="M23_peptidase"/>
    <property type="match status" value="1"/>
</dbReference>
<dbReference type="Proteomes" id="UP001589646">
    <property type="component" value="Unassembled WGS sequence"/>
</dbReference>
<feature type="region of interest" description="Disordered" evidence="2">
    <location>
        <begin position="205"/>
        <end position="224"/>
    </location>
</feature>
<dbReference type="InterPro" id="IPR011055">
    <property type="entry name" value="Dup_hybrid_motif"/>
</dbReference>
<dbReference type="PANTHER" id="PTHR21666">
    <property type="entry name" value="PEPTIDASE-RELATED"/>
    <property type="match status" value="1"/>
</dbReference>
<comment type="caution">
    <text evidence="4">The sequence shown here is derived from an EMBL/GenBank/DDBJ whole genome shotgun (WGS) entry which is preliminary data.</text>
</comment>
<evidence type="ECO:0000256" key="2">
    <source>
        <dbReference type="SAM" id="MobiDB-lite"/>
    </source>
</evidence>
<dbReference type="PANTHER" id="PTHR21666:SF289">
    <property type="entry name" value="L-ALA--D-GLU ENDOPEPTIDASE"/>
    <property type="match status" value="1"/>
</dbReference>
<evidence type="ECO:0000259" key="3">
    <source>
        <dbReference type="Pfam" id="PF01551"/>
    </source>
</evidence>
<sequence length="224" mass="23815">MACPPPTHAAAASNSARLRDTSPPRPLPLRHRVLLRCAVLLAITVAVLLLAPTPADADPPDWRWPLPGQPRILRTFNPPPEPWRSGHRGVDLAASPSTTVLAPGPGTVTYAAPLAGRGVISLLHPGGLRTTYLPVQASVRRGQTVSAGDRLGVVEAVPGHCAESCLHWGLLRGPRYLDPLLLLAWAPIRLLPHWHLPPAPSSGILLPSDTATTTPPQRLTSQSD</sequence>
<dbReference type="SUPFAM" id="SSF51261">
    <property type="entry name" value="Duplicated hybrid motif"/>
    <property type="match status" value="1"/>
</dbReference>
<evidence type="ECO:0000313" key="5">
    <source>
        <dbReference type="Proteomes" id="UP001589646"/>
    </source>
</evidence>
<dbReference type="Pfam" id="PF01551">
    <property type="entry name" value="Peptidase_M23"/>
    <property type="match status" value="1"/>
</dbReference>
<name>A0ABV5QC38_9ACTN</name>
<dbReference type="RefSeq" id="WP_346125481.1">
    <property type="nucleotide sequence ID" value="NZ_BAAAXC010000015.1"/>
</dbReference>
<dbReference type="EC" id="3.4.24.-" evidence="4"/>